<protein>
    <submittedName>
        <fullName evidence="1">Type VII secretion target</fullName>
    </submittedName>
</protein>
<reference evidence="2" key="1">
    <citation type="journal article" date="2019" name="Int. J. Syst. Evol. Microbiol.">
        <title>The Global Catalogue of Microorganisms (GCM) 10K type strain sequencing project: providing services to taxonomists for standard genome sequencing and annotation.</title>
        <authorList>
            <consortium name="The Broad Institute Genomics Platform"/>
            <consortium name="The Broad Institute Genome Sequencing Center for Infectious Disease"/>
            <person name="Wu L."/>
            <person name="Ma J."/>
        </authorList>
    </citation>
    <scope>NUCLEOTIDE SEQUENCE [LARGE SCALE GENOMIC DNA]</scope>
    <source>
        <strain evidence="2">IBRC-M 10490</strain>
    </source>
</reference>
<accession>A0ABV8VDH5</accession>
<organism evidence="1 2">
    <name type="scientific">Nocardia halotolerans</name>
    <dbReference type="NCBI Taxonomy" id="1755878"/>
    <lineage>
        <taxon>Bacteria</taxon>
        <taxon>Bacillati</taxon>
        <taxon>Actinomycetota</taxon>
        <taxon>Actinomycetes</taxon>
        <taxon>Mycobacteriales</taxon>
        <taxon>Nocardiaceae</taxon>
        <taxon>Nocardia</taxon>
    </lineage>
</organism>
<gene>
    <name evidence="1" type="ORF">ACFO5K_05725</name>
</gene>
<dbReference type="RefSeq" id="WP_378556826.1">
    <property type="nucleotide sequence ID" value="NZ_JBHSDL010000006.1"/>
</dbReference>
<comment type="caution">
    <text evidence="1">The sequence shown here is derived from an EMBL/GenBank/DDBJ whole genome shotgun (WGS) entry which is preliminary data.</text>
</comment>
<keyword evidence="2" id="KW-1185">Reference proteome</keyword>
<dbReference type="InterPro" id="IPR022536">
    <property type="entry name" value="EspC"/>
</dbReference>
<dbReference type="Proteomes" id="UP001595844">
    <property type="component" value="Unassembled WGS sequence"/>
</dbReference>
<sequence>MNNLSVQTEAVAAFAATNGAVAGEVAAAGNFDAVANVSAMTPVFGLIGADYLAMFAAAQALQAKDINDLSARFSSLSDAAFRTSVTFESTDLDNAADLARQAAGLGGGA</sequence>
<proteinExistence type="predicted"/>
<evidence type="ECO:0000313" key="2">
    <source>
        <dbReference type="Proteomes" id="UP001595844"/>
    </source>
</evidence>
<evidence type="ECO:0000313" key="1">
    <source>
        <dbReference type="EMBL" id="MFC4373594.1"/>
    </source>
</evidence>
<dbReference type="EMBL" id="JBHSDL010000006">
    <property type="protein sequence ID" value="MFC4373594.1"/>
    <property type="molecule type" value="Genomic_DNA"/>
</dbReference>
<dbReference type="Pfam" id="PF10824">
    <property type="entry name" value="T7SS_ESX_EspC"/>
    <property type="match status" value="1"/>
</dbReference>
<name>A0ABV8VDH5_9NOCA</name>